<feature type="signal peptide" evidence="1">
    <location>
        <begin position="1"/>
        <end position="25"/>
    </location>
</feature>
<evidence type="ECO:0000313" key="3">
    <source>
        <dbReference type="Proteomes" id="UP001519460"/>
    </source>
</evidence>
<keyword evidence="1" id="KW-0732">Signal</keyword>
<keyword evidence="3" id="KW-1185">Reference proteome</keyword>
<name>A0ABD0KVA7_9CAEN</name>
<accession>A0ABD0KVA7</accession>
<dbReference type="EMBL" id="JACVVK020000118">
    <property type="protein sequence ID" value="KAK7491162.1"/>
    <property type="molecule type" value="Genomic_DNA"/>
</dbReference>
<gene>
    <name evidence="2" type="ORF">BaRGS_00017599</name>
</gene>
<organism evidence="2 3">
    <name type="scientific">Batillaria attramentaria</name>
    <dbReference type="NCBI Taxonomy" id="370345"/>
    <lineage>
        <taxon>Eukaryota</taxon>
        <taxon>Metazoa</taxon>
        <taxon>Spiralia</taxon>
        <taxon>Lophotrochozoa</taxon>
        <taxon>Mollusca</taxon>
        <taxon>Gastropoda</taxon>
        <taxon>Caenogastropoda</taxon>
        <taxon>Sorbeoconcha</taxon>
        <taxon>Cerithioidea</taxon>
        <taxon>Batillariidae</taxon>
        <taxon>Batillaria</taxon>
    </lineage>
</organism>
<feature type="chain" id="PRO_5044791973" evidence="1">
    <location>
        <begin position="26"/>
        <end position="333"/>
    </location>
</feature>
<evidence type="ECO:0000256" key="1">
    <source>
        <dbReference type="SAM" id="SignalP"/>
    </source>
</evidence>
<sequence>MTQGLTGLELLARLVVLETVPVVDGRWWLRSPGDDVLPSGPTCPPTPASGSPSLCLGEVVPVPVVAAGRGLLVDRRVLRIVVPLLANILGSGSDGELAGNLCDEASRWVELSSNDLYHQHFKPRASRRSIARESQSFTRVDEAPNQVLMSSDVEYLCGVLICKTRIRDFDKPKLCTSLLSFLKRAFFQLSFYRHFKPQQHDNVGTRLSSSFQAFDEEACKLINSQAVDKPLLCCVQALEPAFFHRSIKPLTKESCRETPTDAFLGIASVACPSEHVSPAFFMSCKCPMVPRSNGGQCHDFQDNAGSCHSKGCVTCLERFHVQNTPRMLPAEKS</sequence>
<comment type="caution">
    <text evidence="2">The sequence shown here is derived from an EMBL/GenBank/DDBJ whole genome shotgun (WGS) entry which is preliminary data.</text>
</comment>
<reference evidence="2 3" key="1">
    <citation type="journal article" date="2023" name="Sci. Data">
        <title>Genome assembly of the Korean intertidal mud-creeper Batillaria attramentaria.</title>
        <authorList>
            <person name="Patra A.K."/>
            <person name="Ho P.T."/>
            <person name="Jun S."/>
            <person name="Lee S.J."/>
            <person name="Kim Y."/>
            <person name="Won Y.J."/>
        </authorList>
    </citation>
    <scope>NUCLEOTIDE SEQUENCE [LARGE SCALE GENOMIC DNA]</scope>
    <source>
        <strain evidence="2">Wonlab-2016</strain>
    </source>
</reference>
<protein>
    <submittedName>
        <fullName evidence="2">Uncharacterized protein</fullName>
    </submittedName>
</protein>
<proteinExistence type="predicted"/>
<dbReference type="AlphaFoldDB" id="A0ABD0KVA7"/>
<dbReference type="Proteomes" id="UP001519460">
    <property type="component" value="Unassembled WGS sequence"/>
</dbReference>
<evidence type="ECO:0000313" key="2">
    <source>
        <dbReference type="EMBL" id="KAK7491162.1"/>
    </source>
</evidence>